<dbReference type="InterPro" id="IPR018247">
    <property type="entry name" value="EF_Hand_1_Ca_BS"/>
</dbReference>
<accession>A0A2D0NE22</accession>
<sequence>MTILSTKLVLCAALSLTFLSHNFYPPHADSPTSAPPLCKSGIIKEMQLVVPASDVNGDNLSDRAMVTVYPIDFLEINEPADTAGFTFSINRSAATADRSQDHLVFTCDDFTQIELEIWRWDADGNGESCTTYLLLSENEVIHCFGSRTVATSGFIATEDGRGVHGVKVFYDQSGIAVHTRPDGTYAFFEDDYGLDYTINPQLDELPLNGVTTFDLVLISKHILGLEPLGSPYKMLAADVNRSGDISVMDLIELRRLILNIDDELQNSTSWRFIPADFPFSNPENPWQEDLPEVINLNAVEEYIYGLDFIAVKVGDVSGDAEVK</sequence>
<keyword evidence="3" id="KW-1185">Reference proteome</keyword>
<name>A0A2D0NE22_FLAN2</name>
<reference evidence="2 3" key="1">
    <citation type="submission" date="2017-10" db="EMBL/GenBank/DDBJ databases">
        <title>The draft genome sequence of Lewinella nigricans NBRC 102662.</title>
        <authorList>
            <person name="Wang K."/>
        </authorList>
    </citation>
    <scope>NUCLEOTIDE SEQUENCE [LARGE SCALE GENOMIC DNA]</scope>
    <source>
        <strain evidence="2 3">NBRC 102662</strain>
    </source>
</reference>
<dbReference type="PROSITE" id="PS00018">
    <property type="entry name" value="EF_HAND_1"/>
    <property type="match status" value="1"/>
</dbReference>
<protein>
    <recommendedName>
        <fullName evidence="4">Dockerin domain-containing protein</fullName>
    </recommendedName>
</protein>
<dbReference type="Gene3D" id="1.10.1330.10">
    <property type="entry name" value="Dockerin domain"/>
    <property type="match status" value="1"/>
</dbReference>
<dbReference type="AlphaFoldDB" id="A0A2D0NE22"/>
<organism evidence="2 3">
    <name type="scientific">Flavilitoribacter nigricans (strain ATCC 23147 / DSM 23189 / NBRC 102662 / NCIMB 1420 / SS-2)</name>
    <name type="common">Lewinella nigricans</name>
    <dbReference type="NCBI Taxonomy" id="1122177"/>
    <lineage>
        <taxon>Bacteria</taxon>
        <taxon>Pseudomonadati</taxon>
        <taxon>Bacteroidota</taxon>
        <taxon>Saprospiria</taxon>
        <taxon>Saprospirales</taxon>
        <taxon>Lewinellaceae</taxon>
        <taxon>Flavilitoribacter</taxon>
    </lineage>
</organism>
<comment type="caution">
    <text evidence="2">The sequence shown here is derived from an EMBL/GenBank/DDBJ whole genome shotgun (WGS) entry which is preliminary data.</text>
</comment>
<evidence type="ECO:0000313" key="3">
    <source>
        <dbReference type="Proteomes" id="UP000223913"/>
    </source>
</evidence>
<dbReference type="InterPro" id="IPR036439">
    <property type="entry name" value="Dockerin_dom_sf"/>
</dbReference>
<dbReference type="CDD" id="cd14252">
    <property type="entry name" value="Dockerin_like"/>
    <property type="match status" value="1"/>
</dbReference>
<dbReference type="SUPFAM" id="SSF63446">
    <property type="entry name" value="Type I dockerin domain"/>
    <property type="match status" value="1"/>
</dbReference>
<evidence type="ECO:0000313" key="2">
    <source>
        <dbReference type="EMBL" id="PHN06717.1"/>
    </source>
</evidence>
<feature type="chain" id="PRO_5012767952" description="Dockerin domain-containing protein" evidence="1">
    <location>
        <begin position="29"/>
        <end position="323"/>
    </location>
</feature>
<keyword evidence="1" id="KW-0732">Signal</keyword>
<dbReference type="EMBL" id="PDUD01000017">
    <property type="protein sequence ID" value="PHN06717.1"/>
    <property type="molecule type" value="Genomic_DNA"/>
</dbReference>
<feature type="signal peptide" evidence="1">
    <location>
        <begin position="1"/>
        <end position="28"/>
    </location>
</feature>
<evidence type="ECO:0008006" key="4">
    <source>
        <dbReference type="Google" id="ProtNLM"/>
    </source>
</evidence>
<evidence type="ECO:0000256" key="1">
    <source>
        <dbReference type="SAM" id="SignalP"/>
    </source>
</evidence>
<dbReference type="Proteomes" id="UP000223913">
    <property type="component" value="Unassembled WGS sequence"/>
</dbReference>
<dbReference type="GO" id="GO:0000272">
    <property type="term" value="P:polysaccharide catabolic process"/>
    <property type="evidence" value="ECO:0007669"/>
    <property type="project" value="InterPro"/>
</dbReference>
<proteinExistence type="predicted"/>
<gene>
    <name evidence="2" type="ORF">CRP01_10500</name>
</gene>
<dbReference type="RefSeq" id="WP_099149974.1">
    <property type="nucleotide sequence ID" value="NZ_PDUD01000017.1"/>
</dbReference>